<keyword evidence="5" id="KW-0326">Glycosidase</keyword>
<dbReference type="EC" id="3.2.1.52" evidence="3"/>
<keyword evidence="4 8" id="KW-0378">Hydrolase</keyword>
<evidence type="ECO:0000256" key="1">
    <source>
        <dbReference type="ARBA" id="ARBA00001231"/>
    </source>
</evidence>
<dbReference type="Gene3D" id="3.20.20.80">
    <property type="entry name" value="Glycosidases"/>
    <property type="match status" value="1"/>
</dbReference>
<gene>
    <name evidence="8" type="ORF">CLV28_0369</name>
</gene>
<keyword evidence="9" id="KW-1185">Reference proteome</keyword>
<dbReference type="GO" id="GO:0016020">
    <property type="term" value="C:membrane"/>
    <property type="evidence" value="ECO:0007669"/>
    <property type="project" value="TreeGrafter"/>
</dbReference>
<dbReference type="EMBL" id="PGFE01000001">
    <property type="protein sequence ID" value="PJJ77155.1"/>
    <property type="molecule type" value="Genomic_DNA"/>
</dbReference>
<evidence type="ECO:0000313" key="9">
    <source>
        <dbReference type="Proteomes" id="UP000231693"/>
    </source>
</evidence>
<evidence type="ECO:0000256" key="5">
    <source>
        <dbReference type="ARBA" id="ARBA00023295"/>
    </source>
</evidence>
<proteinExistence type="inferred from homology"/>
<organism evidence="8 9">
    <name type="scientific">Sediminihabitans luteus</name>
    <dbReference type="NCBI Taxonomy" id="1138585"/>
    <lineage>
        <taxon>Bacteria</taxon>
        <taxon>Bacillati</taxon>
        <taxon>Actinomycetota</taxon>
        <taxon>Actinomycetes</taxon>
        <taxon>Micrococcales</taxon>
        <taxon>Cellulomonadaceae</taxon>
        <taxon>Sediminihabitans</taxon>
    </lineage>
</organism>
<dbReference type="SUPFAM" id="SSF55545">
    <property type="entry name" value="beta-N-acetylhexosaminidase-like domain"/>
    <property type="match status" value="1"/>
</dbReference>
<evidence type="ECO:0000256" key="2">
    <source>
        <dbReference type="ARBA" id="ARBA00006285"/>
    </source>
</evidence>
<sequence length="606" mass="65448">MTPALFPAPRALTPLDGPGVPADIAPVVVLDPQVPAQGYVLRVADGAVELRHADDAGLRYGRQTHAQLVDAAKAESVQAGAVQDTPVLLDPVLVEDSPDVLVRGFMLDVSRDRVPTRATLARVVELCAAARINQLQLYTEHTFAYADHEDVWRDASPVTADDMRWLDDLCDENGIELVANQNVFGHMERWLVHPAYQDRAEAPGGFTMAGIPMPSAVLEPTPDNADFAHALIAEITGTVRSRTVNIGADETFELGMGRSAARVEAEGRGAVYAEHLHRLVDPLVAQGFTVQYWADILGRHPEYAATMPEGSVPIVWLYDSPATFDRARALPAELKAILEAFDMVPETMLKGFADRAGALIEHGIGFWVAPGTSTWLSFVGRIDNAVENMVDAARTARRHGSGGYLNTQWGDHGMIEPPVFGFVPMVLGGAYAWCVDANEPLDVADVASRVVLDDPSGRVGAAVDRLGRLWAELGVPTLNASPLWNRVFPDRPTMGMDALDPARVQAVIDVIDAELASLARVEPRSDEAALCVEEVAHGARFARLGAQLLLDDTTRAQGVAAERLATLDALVAAQRTLWARRSRPGGLEDSLAKLEPLRRSLRDAAS</sequence>
<name>A0A2M9CZ90_9CELL</name>
<dbReference type="Pfam" id="PF02838">
    <property type="entry name" value="Glyco_hydro_20b"/>
    <property type="match status" value="1"/>
</dbReference>
<dbReference type="PANTHER" id="PTHR22600:SF57">
    <property type="entry name" value="BETA-N-ACETYLHEXOSAMINIDASE"/>
    <property type="match status" value="1"/>
</dbReference>
<dbReference type="SUPFAM" id="SSF51445">
    <property type="entry name" value="(Trans)glycosidases"/>
    <property type="match status" value="1"/>
</dbReference>
<dbReference type="Proteomes" id="UP000231693">
    <property type="component" value="Unassembled WGS sequence"/>
</dbReference>
<dbReference type="AlphaFoldDB" id="A0A2M9CZ90"/>
<dbReference type="GO" id="GO:0004563">
    <property type="term" value="F:beta-N-acetylhexosaminidase activity"/>
    <property type="evidence" value="ECO:0007669"/>
    <property type="project" value="UniProtKB-EC"/>
</dbReference>
<protein>
    <recommendedName>
        <fullName evidence="3">beta-N-acetylhexosaminidase</fullName>
        <ecNumber evidence="3">3.2.1.52</ecNumber>
    </recommendedName>
</protein>
<evidence type="ECO:0000256" key="4">
    <source>
        <dbReference type="ARBA" id="ARBA00022801"/>
    </source>
</evidence>
<dbReference type="Pfam" id="PF00728">
    <property type="entry name" value="Glyco_hydro_20"/>
    <property type="match status" value="1"/>
</dbReference>
<accession>A0A2M9CZ90</accession>
<dbReference type="InterPro" id="IPR015883">
    <property type="entry name" value="Glyco_hydro_20_cat"/>
</dbReference>
<dbReference type="InterPro" id="IPR029018">
    <property type="entry name" value="Hex-like_dom2"/>
</dbReference>
<comment type="similarity">
    <text evidence="2">Belongs to the glycosyl hydrolase 20 family.</text>
</comment>
<dbReference type="GO" id="GO:0005975">
    <property type="term" value="P:carbohydrate metabolic process"/>
    <property type="evidence" value="ECO:0007669"/>
    <property type="project" value="InterPro"/>
</dbReference>
<feature type="domain" description="Glycoside hydrolase family 20 catalytic" evidence="6">
    <location>
        <begin position="103"/>
        <end position="317"/>
    </location>
</feature>
<dbReference type="GO" id="GO:0030203">
    <property type="term" value="P:glycosaminoglycan metabolic process"/>
    <property type="evidence" value="ECO:0007669"/>
    <property type="project" value="TreeGrafter"/>
</dbReference>
<dbReference type="Gene3D" id="3.30.379.10">
    <property type="entry name" value="Chitobiase/beta-hexosaminidase domain 2-like"/>
    <property type="match status" value="1"/>
</dbReference>
<dbReference type="PANTHER" id="PTHR22600">
    <property type="entry name" value="BETA-HEXOSAMINIDASE"/>
    <property type="match status" value="1"/>
</dbReference>
<evidence type="ECO:0000313" key="8">
    <source>
        <dbReference type="EMBL" id="PJJ77155.1"/>
    </source>
</evidence>
<dbReference type="OrthoDB" id="9763537at2"/>
<feature type="domain" description="Beta-hexosaminidase bacterial type N-terminal" evidence="7">
    <location>
        <begin position="21"/>
        <end position="84"/>
    </location>
</feature>
<dbReference type="InterPro" id="IPR025705">
    <property type="entry name" value="Beta_hexosaminidase_sua/sub"/>
</dbReference>
<evidence type="ECO:0000259" key="6">
    <source>
        <dbReference type="Pfam" id="PF00728"/>
    </source>
</evidence>
<evidence type="ECO:0000256" key="3">
    <source>
        <dbReference type="ARBA" id="ARBA00012663"/>
    </source>
</evidence>
<comment type="caution">
    <text evidence="8">The sequence shown here is derived from an EMBL/GenBank/DDBJ whole genome shotgun (WGS) entry which is preliminary data.</text>
</comment>
<comment type="catalytic activity">
    <reaction evidence="1">
        <text>Hydrolysis of terminal non-reducing N-acetyl-D-hexosamine residues in N-acetyl-beta-D-hexosaminides.</text>
        <dbReference type="EC" id="3.2.1.52"/>
    </reaction>
</comment>
<dbReference type="InterPro" id="IPR017853">
    <property type="entry name" value="GH"/>
</dbReference>
<dbReference type="InterPro" id="IPR015882">
    <property type="entry name" value="HEX_bac_N"/>
</dbReference>
<reference evidence="8 9" key="1">
    <citation type="submission" date="2017-11" db="EMBL/GenBank/DDBJ databases">
        <title>Genomic Encyclopedia of Archaeal and Bacterial Type Strains, Phase II (KMG-II): From Individual Species to Whole Genera.</title>
        <authorList>
            <person name="Goeker M."/>
        </authorList>
    </citation>
    <scope>NUCLEOTIDE SEQUENCE [LARGE SCALE GENOMIC DNA]</scope>
    <source>
        <strain evidence="8 9">DSM 25478</strain>
    </source>
</reference>
<evidence type="ECO:0000259" key="7">
    <source>
        <dbReference type="Pfam" id="PF02838"/>
    </source>
</evidence>
<dbReference type="RefSeq" id="WP_100421587.1">
    <property type="nucleotide sequence ID" value="NZ_BOOX01000004.1"/>
</dbReference>